<reference evidence="1" key="1">
    <citation type="submission" date="2023-02" db="EMBL/GenBank/DDBJ databases">
        <title>Detection, antimicrobial susceptibility and genomic characterization of NDM-producing species of Morganellaceae, Yersiniaceae, and Enterobacteriaceae other than Klebsiella.</title>
        <authorList>
            <person name="Camargo C.H."/>
            <person name="Sacchi C.T."/>
            <person name="Campos K.R."/>
        </authorList>
    </citation>
    <scope>NUCLEOTIDE SEQUENCE</scope>
    <source>
        <strain evidence="1">1189_21</strain>
    </source>
</reference>
<sequence>MKKVKILPSDRFPMNNNVRRLRYQQKREALKRNPNTQFPVTVYL</sequence>
<dbReference type="RefSeq" id="WP_310953228.1">
    <property type="nucleotide sequence ID" value="NZ_CAXOSG010000001.1"/>
</dbReference>
<gene>
    <name evidence="1" type="ORF">OSC06_08450</name>
</gene>
<comment type="caution">
    <text evidence="1">The sequence shown here is derived from an EMBL/GenBank/DDBJ whole genome shotgun (WGS) entry which is preliminary data.</text>
</comment>
<proteinExistence type="predicted"/>
<evidence type="ECO:0000313" key="1">
    <source>
        <dbReference type="EMBL" id="MDS0898002.1"/>
    </source>
</evidence>
<evidence type="ECO:0000313" key="2">
    <source>
        <dbReference type="Proteomes" id="UP001182247"/>
    </source>
</evidence>
<organism evidence="1 2">
    <name type="scientific">Morganella morganii</name>
    <name type="common">Proteus morganii</name>
    <dbReference type="NCBI Taxonomy" id="582"/>
    <lineage>
        <taxon>Bacteria</taxon>
        <taxon>Pseudomonadati</taxon>
        <taxon>Pseudomonadota</taxon>
        <taxon>Gammaproteobacteria</taxon>
        <taxon>Enterobacterales</taxon>
        <taxon>Morganellaceae</taxon>
        <taxon>Morganella</taxon>
    </lineage>
</organism>
<dbReference type="Proteomes" id="UP001182247">
    <property type="component" value="Unassembled WGS sequence"/>
</dbReference>
<dbReference type="AlphaFoldDB" id="A0AAE4JRQ8"/>
<name>A0AAE4JRQ8_MORMO</name>
<dbReference type="EMBL" id="JAPKIY010000013">
    <property type="protein sequence ID" value="MDS0898002.1"/>
    <property type="molecule type" value="Genomic_DNA"/>
</dbReference>
<accession>A0AAE4JRQ8</accession>
<protein>
    <submittedName>
        <fullName evidence="1">Uncharacterized protein</fullName>
    </submittedName>
</protein>